<evidence type="ECO:0000313" key="2">
    <source>
        <dbReference type="EMBL" id="ATL49579.1"/>
    </source>
</evidence>
<dbReference type="KEGG" id="cbae:COR50_21710"/>
<evidence type="ECO:0000313" key="3">
    <source>
        <dbReference type="Proteomes" id="UP000220133"/>
    </source>
</evidence>
<dbReference type="Proteomes" id="UP000220133">
    <property type="component" value="Chromosome"/>
</dbReference>
<proteinExistence type="predicted"/>
<dbReference type="OrthoDB" id="939700at2"/>
<sequence>MVSRKDSAGKESGNTRSLVNETDYGADGSSELATKAASNIQSQWNAANGKTTIDDVEYSVSFVVTGIFDNSITADDIKNNTDIKNNYIKFTKSRIDVSYMDGVGSNTGEFLIKNVNDAKITTETHEFGHGYGLAHPTDTDLRGKGQPGIMYPRGTLVDAKYTYYPKKGNSAVDPTTGARSNTINPVYRKVTQQDINNLGLDKIKYDPNTGTGQLGKLSNIKH</sequence>
<dbReference type="AlphaFoldDB" id="A0A291QZX8"/>
<organism evidence="2 3">
    <name type="scientific">Chitinophaga caeni</name>
    <dbReference type="NCBI Taxonomy" id="2029983"/>
    <lineage>
        <taxon>Bacteria</taxon>
        <taxon>Pseudomonadati</taxon>
        <taxon>Bacteroidota</taxon>
        <taxon>Chitinophagia</taxon>
        <taxon>Chitinophagales</taxon>
        <taxon>Chitinophagaceae</taxon>
        <taxon>Chitinophaga</taxon>
    </lineage>
</organism>
<dbReference type="EMBL" id="CP023777">
    <property type="protein sequence ID" value="ATL49579.1"/>
    <property type="molecule type" value="Genomic_DNA"/>
</dbReference>
<gene>
    <name evidence="2" type="ORF">COR50_21710</name>
</gene>
<reference evidence="2 3" key="1">
    <citation type="submission" date="2017-10" db="EMBL/GenBank/DDBJ databases">
        <title>Paenichitinophaga pekingensis gen. nov., sp. nov., isolated from activated sludge.</title>
        <authorList>
            <person name="Jin D."/>
            <person name="Kong X."/>
            <person name="Deng Y."/>
            <person name="Bai Z."/>
        </authorList>
    </citation>
    <scope>NUCLEOTIDE SEQUENCE [LARGE SCALE GENOMIC DNA]</scope>
    <source>
        <strain evidence="2 3">13</strain>
    </source>
</reference>
<evidence type="ECO:0000256" key="1">
    <source>
        <dbReference type="SAM" id="MobiDB-lite"/>
    </source>
</evidence>
<accession>A0A291QZX8</accession>
<feature type="region of interest" description="Disordered" evidence="1">
    <location>
        <begin position="1"/>
        <end position="24"/>
    </location>
</feature>
<dbReference type="RefSeq" id="WP_098195946.1">
    <property type="nucleotide sequence ID" value="NZ_CP023777.1"/>
</dbReference>
<keyword evidence="3" id="KW-1185">Reference proteome</keyword>
<name>A0A291QZX8_9BACT</name>
<dbReference type="SUPFAM" id="SSF55486">
    <property type="entry name" value="Metalloproteases ('zincins'), catalytic domain"/>
    <property type="match status" value="1"/>
</dbReference>
<protein>
    <submittedName>
        <fullName evidence="2">Uncharacterized protein</fullName>
    </submittedName>
</protein>